<proteinExistence type="predicted"/>
<dbReference type="PATRIC" id="fig|1212765.3.peg.184"/>
<evidence type="ECO:0000313" key="1">
    <source>
        <dbReference type="EMBL" id="AFO51740.1"/>
    </source>
</evidence>
<dbReference type="KEGG" id="mhl:MHLP_00800"/>
<organism evidence="1 2">
    <name type="scientific">Mycoplasma haematolamae (strain Purdue)</name>
    <dbReference type="NCBI Taxonomy" id="1212765"/>
    <lineage>
        <taxon>Bacteria</taxon>
        <taxon>Bacillati</taxon>
        <taxon>Mycoplasmatota</taxon>
        <taxon>Mollicutes</taxon>
        <taxon>Mycoplasmataceae</taxon>
        <taxon>Mycoplasma</taxon>
    </lineage>
</organism>
<evidence type="ECO:0000313" key="2">
    <source>
        <dbReference type="Proteomes" id="UP000006502"/>
    </source>
</evidence>
<dbReference type="Proteomes" id="UP000006502">
    <property type="component" value="Chromosome"/>
</dbReference>
<dbReference type="HOGENOM" id="CLU_133212_0_0_14"/>
<dbReference type="EMBL" id="CP003731">
    <property type="protein sequence ID" value="AFO51740.1"/>
    <property type="molecule type" value="Genomic_DNA"/>
</dbReference>
<reference evidence="2" key="2">
    <citation type="submission" date="2012-07" db="EMBL/GenBank/DDBJ databases">
        <title>Complete genome sequence of 'Candidatus Mycoplasma haemolamae'.</title>
        <authorList>
            <person name="Guimaraes A.M.S."/>
            <person name="Toth B."/>
            <person name="Santos A.P."/>
            <person name="Nascimento N.C."/>
            <person name="Sojka J.E."/>
            <person name="Messick J.B."/>
        </authorList>
    </citation>
    <scope>NUCLEOTIDE SEQUENCE [LARGE SCALE GENOMIC DNA]</scope>
    <source>
        <strain evidence="2">Purdue</strain>
    </source>
</reference>
<protein>
    <submittedName>
        <fullName evidence="1">Uncharacterized protein</fullName>
    </submittedName>
</protein>
<sequence>MAPYKAVALVTGALGLGAGGTYGATYLVPLGQASENKPNTQSGNLLDGVDFEFKLKEKTLSLKCLDSSLEQGKKHNLKLRRIDEKSAELICVSGPDQQSATIKMVKEGTEESLETRDEEASDSVGPIYKLECSSYEDYPFRPFMCNFNVPDKELEMTKEASRILFTIKN</sequence>
<reference evidence="1 2" key="1">
    <citation type="journal article" date="2012" name="J. Bacteriol.">
        <title>Genome Sequence of "Candidatus Mycoplasma haemolamae" Strain Purdue, a Red Blood Cell Pathogen of Alpacas (Vicugna pacos) and Llamas (Lama glama).</title>
        <authorList>
            <person name="Guimaraes A.M."/>
            <person name="Toth B."/>
            <person name="Santos A.P."/>
            <person name="do Nascimento N.C."/>
            <person name="Kritchevsky J.E."/>
            <person name="Messick J.B."/>
        </authorList>
    </citation>
    <scope>NUCLEOTIDE SEQUENCE [LARGE SCALE GENOMIC DNA]</scope>
    <source>
        <strain evidence="1 2">Purdue</strain>
    </source>
</reference>
<accession>I7B910</accession>
<name>I7B910_MYCHA</name>
<gene>
    <name evidence="1" type="ordered locus">MHLP_00800</name>
</gene>
<keyword evidence="2" id="KW-1185">Reference proteome</keyword>
<dbReference type="AlphaFoldDB" id="I7B910"/>
<dbReference type="STRING" id="1212765.MHLP_00800"/>